<dbReference type="InParanoid" id="A0A5C3P5J0"/>
<name>A0A5C3P5J0_9APHY</name>
<sequence>MHVGLNWQQEQRQQQAEAATKAMKKKERDLQQAGKERQAAHLAQGIKHIAELEEAREAEDLADHESLQTRTAAGYHMAAKTTAGAQNHGTSDSGSEFEEEHEGEGDAMEEEEEDEDEDLEDEVAHMKPKSKSVQRRGKKRVQIRMAIDTARPAKHAPPAKPAKDISNPSITRPDDVFNNSYRKTLLERAQSRTPGTLPPLDPYVTVGRIRSSNSQYVSKHPRDDLSSSPEPQSTTWAAHSTQRTPATVNLEGLRIRATPSTPTPSGSRAPAPSRTSDPDGDMNIWDFEGGIREDDGASRTTVAVSRERGRPPKTIAIVKIQPDPPVKPKGPKRRPAHEMPASKSLSALNLPDDLYVFYENKLMPTCIDIFGGFTDPWNIKPATPKDPQALKLPSLLDVITLLVNEFHHDGHKHVLEENDLIYRVTRQRLMNWRNGFLGRALTVVKEGEKAFVARVKIMTGKKATSADVKAWADAAIKSNGGEAWYQQPATAENDKARGMFTSLYMLRTFAPHLAVIRQSYFEESKPQLGALAMATAAVETAFRCYTGNGTYQAPEGDFDKVGGGGLTEKWVRGGVTNLYNNRHRWDEMMAAAQEMSETRVGRTRNRSIKNVDPYERDVVPPSSSPPRPV</sequence>
<dbReference type="AlphaFoldDB" id="A0A5C3P5J0"/>
<evidence type="ECO:0000256" key="1">
    <source>
        <dbReference type="SAM" id="MobiDB-lite"/>
    </source>
</evidence>
<feature type="compositionally biased region" description="Basic and acidic residues" evidence="1">
    <location>
        <begin position="48"/>
        <end position="67"/>
    </location>
</feature>
<feature type="compositionally biased region" description="Basic and acidic residues" evidence="1">
    <location>
        <begin position="26"/>
        <end position="39"/>
    </location>
</feature>
<feature type="compositionally biased region" description="Basic residues" evidence="1">
    <location>
        <begin position="126"/>
        <end position="142"/>
    </location>
</feature>
<feature type="compositionally biased region" description="Acidic residues" evidence="1">
    <location>
        <begin position="95"/>
        <end position="121"/>
    </location>
</feature>
<feature type="compositionally biased region" description="Low complexity" evidence="1">
    <location>
        <begin position="8"/>
        <end position="21"/>
    </location>
</feature>
<organism evidence="2 3">
    <name type="scientific">Polyporus arcularius HHB13444</name>
    <dbReference type="NCBI Taxonomy" id="1314778"/>
    <lineage>
        <taxon>Eukaryota</taxon>
        <taxon>Fungi</taxon>
        <taxon>Dikarya</taxon>
        <taxon>Basidiomycota</taxon>
        <taxon>Agaricomycotina</taxon>
        <taxon>Agaricomycetes</taxon>
        <taxon>Polyporales</taxon>
        <taxon>Polyporaceae</taxon>
        <taxon>Polyporus</taxon>
    </lineage>
</organism>
<keyword evidence="3" id="KW-1185">Reference proteome</keyword>
<feature type="compositionally biased region" description="Polar residues" evidence="1">
    <location>
        <begin position="226"/>
        <end position="247"/>
    </location>
</feature>
<evidence type="ECO:0000313" key="2">
    <source>
        <dbReference type="EMBL" id="TFK84741.1"/>
    </source>
</evidence>
<gene>
    <name evidence="2" type="ORF">K466DRAFT_214172</name>
</gene>
<feature type="region of interest" description="Disordered" evidence="1">
    <location>
        <begin position="1"/>
        <end position="299"/>
    </location>
</feature>
<dbReference type="Proteomes" id="UP000308197">
    <property type="component" value="Unassembled WGS sequence"/>
</dbReference>
<proteinExistence type="predicted"/>
<protein>
    <submittedName>
        <fullName evidence="2">Uncharacterized protein</fullName>
    </submittedName>
</protein>
<feature type="region of interest" description="Disordered" evidence="1">
    <location>
        <begin position="321"/>
        <end position="341"/>
    </location>
</feature>
<evidence type="ECO:0000313" key="3">
    <source>
        <dbReference type="Proteomes" id="UP000308197"/>
    </source>
</evidence>
<dbReference type="EMBL" id="ML211296">
    <property type="protein sequence ID" value="TFK84741.1"/>
    <property type="molecule type" value="Genomic_DNA"/>
</dbReference>
<feature type="region of interest" description="Disordered" evidence="1">
    <location>
        <begin position="595"/>
        <end position="629"/>
    </location>
</feature>
<accession>A0A5C3P5J0</accession>
<reference evidence="2 3" key="1">
    <citation type="journal article" date="2019" name="Nat. Ecol. Evol.">
        <title>Megaphylogeny resolves global patterns of mushroom evolution.</title>
        <authorList>
            <person name="Varga T."/>
            <person name="Krizsan K."/>
            <person name="Foldi C."/>
            <person name="Dima B."/>
            <person name="Sanchez-Garcia M."/>
            <person name="Sanchez-Ramirez S."/>
            <person name="Szollosi G.J."/>
            <person name="Szarkandi J.G."/>
            <person name="Papp V."/>
            <person name="Albert L."/>
            <person name="Andreopoulos W."/>
            <person name="Angelini C."/>
            <person name="Antonin V."/>
            <person name="Barry K.W."/>
            <person name="Bougher N.L."/>
            <person name="Buchanan P."/>
            <person name="Buyck B."/>
            <person name="Bense V."/>
            <person name="Catcheside P."/>
            <person name="Chovatia M."/>
            <person name="Cooper J."/>
            <person name="Damon W."/>
            <person name="Desjardin D."/>
            <person name="Finy P."/>
            <person name="Geml J."/>
            <person name="Haridas S."/>
            <person name="Hughes K."/>
            <person name="Justo A."/>
            <person name="Karasinski D."/>
            <person name="Kautmanova I."/>
            <person name="Kiss B."/>
            <person name="Kocsube S."/>
            <person name="Kotiranta H."/>
            <person name="LaButti K.M."/>
            <person name="Lechner B.E."/>
            <person name="Liimatainen K."/>
            <person name="Lipzen A."/>
            <person name="Lukacs Z."/>
            <person name="Mihaltcheva S."/>
            <person name="Morgado L.N."/>
            <person name="Niskanen T."/>
            <person name="Noordeloos M.E."/>
            <person name="Ohm R.A."/>
            <person name="Ortiz-Santana B."/>
            <person name="Ovrebo C."/>
            <person name="Racz N."/>
            <person name="Riley R."/>
            <person name="Savchenko A."/>
            <person name="Shiryaev A."/>
            <person name="Soop K."/>
            <person name="Spirin V."/>
            <person name="Szebenyi C."/>
            <person name="Tomsovsky M."/>
            <person name="Tulloss R.E."/>
            <person name="Uehling J."/>
            <person name="Grigoriev I.V."/>
            <person name="Vagvolgyi C."/>
            <person name="Papp T."/>
            <person name="Martin F.M."/>
            <person name="Miettinen O."/>
            <person name="Hibbett D.S."/>
            <person name="Nagy L.G."/>
        </authorList>
    </citation>
    <scope>NUCLEOTIDE SEQUENCE [LARGE SCALE GENOMIC DNA]</scope>
    <source>
        <strain evidence="2 3">HHB13444</strain>
    </source>
</reference>